<gene>
    <name evidence="1" type="ORF">Tci_006351</name>
</gene>
<evidence type="ECO:0000313" key="1">
    <source>
        <dbReference type="EMBL" id="GEU34373.1"/>
    </source>
</evidence>
<reference evidence="1" key="1">
    <citation type="journal article" date="2019" name="Sci. Rep.">
        <title>Draft genome of Tanacetum cinerariifolium, the natural source of mosquito coil.</title>
        <authorList>
            <person name="Yamashiro T."/>
            <person name="Shiraishi A."/>
            <person name="Satake H."/>
            <person name="Nakayama K."/>
        </authorList>
    </citation>
    <scope>NUCLEOTIDE SEQUENCE</scope>
</reference>
<dbReference type="AlphaFoldDB" id="A0A699GLC4"/>
<sequence length="318" mass="35350">MMNLRRCGNILKQQFKGLSVSNSEGLHKVYDKFQSLLSQLKIHGIGVSTEDANQKFLRSLPSSWSQVSLIMRTKPGVDTLSFDDLYSNLRVLEYDVKGSTTSSSSTQNVAFVSSDSTNSTNEVNTTYSVFTSFGHNSQKEGSSSYTDELIRRDVRNTRYKGRDNGRRPAKQDEHKAMVTIDGEGVDCTGHAKDDTENYALMAFNSSNSGSDTEMSAKDKSGLGYGNQIHKGALIYENEVLESVFDSRSSDVEDSLVNDRFVKVEGMHAVPFPMTGIHMPSKSDFRINESKFTYGPKQSKTSELMLKPIILTLLNLILV</sequence>
<organism evidence="1">
    <name type="scientific">Tanacetum cinerariifolium</name>
    <name type="common">Dalmatian daisy</name>
    <name type="synonym">Chrysanthemum cinerariifolium</name>
    <dbReference type="NCBI Taxonomy" id="118510"/>
    <lineage>
        <taxon>Eukaryota</taxon>
        <taxon>Viridiplantae</taxon>
        <taxon>Streptophyta</taxon>
        <taxon>Embryophyta</taxon>
        <taxon>Tracheophyta</taxon>
        <taxon>Spermatophyta</taxon>
        <taxon>Magnoliopsida</taxon>
        <taxon>eudicotyledons</taxon>
        <taxon>Gunneridae</taxon>
        <taxon>Pentapetalae</taxon>
        <taxon>asterids</taxon>
        <taxon>campanulids</taxon>
        <taxon>Asterales</taxon>
        <taxon>Asteraceae</taxon>
        <taxon>Asteroideae</taxon>
        <taxon>Anthemideae</taxon>
        <taxon>Anthemidinae</taxon>
        <taxon>Tanacetum</taxon>
    </lineage>
</organism>
<protein>
    <submittedName>
        <fullName evidence="1">Ribonuclease H-like domain-containing protein</fullName>
    </submittedName>
</protein>
<dbReference type="EMBL" id="BKCJ010000569">
    <property type="protein sequence ID" value="GEU34373.1"/>
    <property type="molecule type" value="Genomic_DNA"/>
</dbReference>
<comment type="caution">
    <text evidence="1">The sequence shown here is derived from an EMBL/GenBank/DDBJ whole genome shotgun (WGS) entry which is preliminary data.</text>
</comment>
<name>A0A699GLC4_TANCI</name>
<proteinExistence type="predicted"/>
<accession>A0A699GLC4</accession>
<dbReference type="Pfam" id="PF14223">
    <property type="entry name" value="Retrotran_gag_2"/>
    <property type="match status" value="1"/>
</dbReference>